<proteinExistence type="predicted"/>
<keyword evidence="4" id="KW-1185">Reference proteome</keyword>
<keyword evidence="2" id="KW-1133">Transmembrane helix</keyword>
<gene>
    <name evidence="3" type="ORF">PECUL_23A024227</name>
</gene>
<evidence type="ECO:0000256" key="2">
    <source>
        <dbReference type="SAM" id="Phobius"/>
    </source>
</evidence>
<organism evidence="3 4">
    <name type="scientific">Pelobates cultripes</name>
    <name type="common">Western spadefoot toad</name>
    <dbReference type="NCBI Taxonomy" id="61616"/>
    <lineage>
        <taxon>Eukaryota</taxon>
        <taxon>Metazoa</taxon>
        <taxon>Chordata</taxon>
        <taxon>Craniata</taxon>
        <taxon>Vertebrata</taxon>
        <taxon>Euteleostomi</taxon>
        <taxon>Amphibia</taxon>
        <taxon>Batrachia</taxon>
        <taxon>Anura</taxon>
        <taxon>Pelobatoidea</taxon>
        <taxon>Pelobatidae</taxon>
        <taxon>Pelobates</taxon>
    </lineage>
</organism>
<dbReference type="PANTHER" id="PTHR47236:SF5">
    <property type="entry name" value="GENE, 32742-RELATED"/>
    <property type="match status" value="1"/>
</dbReference>
<feature type="coiled-coil region" evidence="1">
    <location>
        <begin position="513"/>
        <end position="558"/>
    </location>
</feature>
<name>A0AAD1TA28_PELCU</name>
<sequence length="2334" mass="266835">MQPKEGQITCLCHGEGRIFQPNDGRCPCAPGYRLAGDTNNCVQIVYDICRDGNVRNQEGQCLSEDEWADYCSNQICVQPEYFQGYDKVLGLCICQTEHLDNLCDAECQRRQKHILQILCVDETPKIRAIDSSGEQALFPMQDVFGPLVVDHPVDKMICSSSQRTSVHSVFVVASTGQGFLGVYNANPQLIKQMSEGHFNITLSKLTGEDRMPTFYPVSGILNPTTCIHVNEVIMFIASKHDYPMYDVNNLYNSNPGFDWGKFRNLAEEIWLSSRPYFVFLYQFQEPGVYVFKLSSDHYKKMYIRVMVKGGQCYEDGPFFPTAPRYVIRNGIAKTPRLLLKPDWPAITGIVTSLLLILITCILLLVWFKDLGWTQKTAGFPKFRKRHLKYNFNSYSSKGAAVSTVKKLHPKTRIKTHADKKWDEADKKKCCNFLVNDEFWDYDQQVDMECFNTHVFYDILLKQSLLVTAKLGHLKEEVKIYYDKLVHEVSALKDVFAKCLNISYKQKRYSSSILESYKRKKKEAELEITKRKLLAAEYEEILNKQLGNLQQDSKSLEDHCVVFNGALRECLRLLEMLKTKNSIRESASKLCIYNSQSLMLQLEDACSRMHTAVMKECERLKAWGVLGEGTGAYLVNKDRTSALTKRDLIALDGSVRDSNLVSVNSTHGLLSPASHSVMLLSSHYLMPVPDDYFVHSETGKVLPIAGNVVYDPTTSQLITTVDSAFGEISTTETLVFPFLPYPLCPRSGLPVECNLPSINHHKKYEGLILMLDHASGMEVPILAVTIHPQTRQWMALGGTYAHPLTGMISPIEIGGPMIDPKTGKIFPILGIELDSNTGHVIPVGGLMSTSGEISVFGDQFCEPLSGKKVRLQGAVFNQGKVMPHSGGYQALLESNLLMAEINVLDTLKALKDTVPGDDFIVKDDFEQVYRALDKAMENMKRSIAIRQQHLMYRMHNLNCQKSMAVDFKCYGGNLGMIFYPRTELWVPAVLGMEIPDPGPSDIMVPILGVEYDFIKGHLIPLAGTMEDAKGKGLIPIKLGARTIDPITGDSGSVVGAQTSPLTGIIMPVVQSGTSSKGTDYYLLESLGRELKSRERFWQNQKNKEGELLKDLKLLILYITDAAREDKIHKSRFKDKIVSLEELCQSVEESTLCETQRRSKQNLNSLSIKISQLPFMSDNTEEMERQLMFLMVVRKTMEKLVQFSHKLEHESERLRSQTREWQKSREQIREEIVGTKQNMVRLSLIDEFEDHMMKRLIGVDTAYSRLEYVREYIKLQGLQAKLFLLGRTPQYLNSQTSYWNVVGKEVQDLGRTLTPMLKYLIQIMEEKKNYKLLAEPRAPASGYSSRSTLKASAANSDSFQVVPIGDTEKLSSNVPWFSNADIVSRHQDYLFRFLTEKQASELVNFERLLLTEEINKIWNFYETFNVKAHGKIDTNLSQLLFSFKDKERMNIEQCNPGKLLGTSQESDIYAEWQRLLEELTEVHRTARQALHQKHLEEVKSMGLNPATIIPEDYFGIDVRASILHLAKNILPVCGQRQYDAMQEMQGVSSVDAKLLVGDTRSHNELLRSIATKFVKQELVTQAHVYKILDVYNKLQINNCPGDVQKIVSSLCFTSLSGQQAAEEAANTIEDSQVENRIAFLRKYYKEEQLLHIQYPLSEMQTQLKEEHCLLTEQMLQERDKLLFEELANSENRSYTEHVVCCVLSQRNLRQIILLQEGVKASKNDQEKLARKLTTSEDDTLTGHCQEDIFSLFNNKTETGLLLVELQHLVKRIQMRERYIEQIADCLKEYCSDKVHILTFVEEAYYLADEVKSFREQKLKKLQEELREISYQSTANEKTSGRGEEKIQPEKILLNSLQEKQTALENLHRKQIWEEQLKLQDQLERGELNVLLKQKLIKEHDETVTFLEKTFERDLEILKMKLEVEVKKSEEGIHNVNTNTSSGKKGTQNDDQSILTLLAENINIFQQAEQIMASRISLLVPQIYSSNLRPDGDAANIHKISESSPVLALLKEVDTQLRVNAQSALIIQDSNELHKGNAFRDTQDLQLTSKGELIVMNPEDLNPREIVIYQYGLYILELLNNHLSVSEIYLHVASSLPENTYKGNAFANSFYYQTSENKLYVAHEYLKSIGSFILLIVHCISHIACDDFGDDSNTSFLRVYYQAIKICFSDGFFSRILSLPSEQDNMTASQVHEGMHTDLIFNPCFSRLKTKGKPGFKKAFDKSDELLNTCKIEILLRNMLGERKRRFFNKNFKDIPSVPENEESFTENFTKQHIEEELDRLNFELMKIMEKEVDLHREHKEEDDMLCYFQMISLEKECTRKKIERLESEIDKQTNLV</sequence>
<keyword evidence="1" id="KW-0175">Coiled coil</keyword>
<protein>
    <submittedName>
        <fullName evidence="3">Uncharacterized protein</fullName>
    </submittedName>
</protein>
<evidence type="ECO:0000313" key="3">
    <source>
        <dbReference type="EMBL" id="CAH2320272.1"/>
    </source>
</evidence>
<dbReference type="Proteomes" id="UP001295444">
    <property type="component" value="Chromosome 10"/>
</dbReference>
<reference evidence="3" key="1">
    <citation type="submission" date="2022-03" db="EMBL/GenBank/DDBJ databases">
        <authorList>
            <person name="Alioto T."/>
            <person name="Alioto T."/>
            <person name="Gomez Garrido J."/>
        </authorList>
    </citation>
    <scope>NUCLEOTIDE SEQUENCE</scope>
</reference>
<keyword evidence="2" id="KW-0812">Transmembrane</keyword>
<keyword evidence="2" id="KW-0472">Membrane</keyword>
<dbReference type="EMBL" id="OW240921">
    <property type="protein sequence ID" value="CAH2320272.1"/>
    <property type="molecule type" value="Genomic_DNA"/>
</dbReference>
<feature type="coiled-coil region" evidence="1">
    <location>
        <begin position="2268"/>
        <end position="2333"/>
    </location>
</feature>
<evidence type="ECO:0000313" key="4">
    <source>
        <dbReference type="Proteomes" id="UP001295444"/>
    </source>
</evidence>
<accession>A0AAD1TA28</accession>
<dbReference type="PANTHER" id="PTHR47236">
    <property type="entry name" value="GENE, 32742-RELATED-RELATED"/>
    <property type="match status" value="1"/>
</dbReference>
<feature type="transmembrane region" description="Helical" evidence="2">
    <location>
        <begin position="343"/>
        <end position="367"/>
    </location>
</feature>
<evidence type="ECO:0000256" key="1">
    <source>
        <dbReference type="SAM" id="Coils"/>
    </source>
</evidence>